<dbReference type="Gene3D" id="1.10.4020.10">
    <property type="entry name" value="DNA breaking-rejoining enzymes"/>
    <property type="match status" value="1"/>
</dbReference>
<dbReference type="FunFam" id="3.30.160.60:FF:001178">
    <property type="entry name" value="zinc finger protein 287"/>
    <property type="match status" value="1"/>
</dbReference>
<reference evidence="15" key="1">
    <citation type="submission" date="2022-06" db="EMBL/GenBank/DDBJ databases">
        <authorList>
            <person name="Andreotti S."/>
            <person name="Wyler E."/>
        </authorList>
    </citation>
    <scope>NUCLEOTIDE SEQUENCE</scope>
</reference>
<keyword evidence="3" id="KW-0479">Metal-binding</keyword>
<name>A0AAV0AA82_PHORO</name>
<dbReference type="CDD" id="cd07936">
    <property type="entry name" value="SCAN"/>
    <property type="match status" value="1"/>
</dbReference>
<feature type="domain" description="C2H2-type" evidence="13">
    <location>
        <begin position="437"/>
        <end position="464"/>
    </location>
</feature>
<dbReference type="AlphaFoldDB" id="A0AAV0AA82"/>
<comment type="similarity">
    <text evidence="2">Belongs to the krueppel C2H2-type zinc-finger protein family.</text>
</comment>
<keyword evidence="9" id="KW-0804">Transcription</keyword>
<evidence type="ECO:0000313" key="16">
    <source>
        <dbReference type="Proteomes" id="UP001152836"/>
    </source>
</evidence>
<dbReference type="SUPFAM" id="SSF47353">
    <property type="entry name" value="Retrovirus capsid dimerization domain-like"/>
    <property type="match status" value="1"/>
</dbReference>
<dbReference type="GO" id="GO:0043565">
    <property type="term" value="F:sequence-specific DNA binding"/>
    <property type="evidence" value="ECO:0007669"/>
    <property type="project" value="UniProtKB-ARBA"/>
</dbReference>
<gene>
    <name evidence="15" type="primary">Zscan22</name>
    <name evidence="15" type="ORF">PHOROB_LOCUS16651</name>
</gene>
<dbReference type="FunFam" id="3.30.160.60:FF:000200">
    <property type="entry name" value="zinc finger protein 510 isoform X2"/>
    <property type="match status" value="1"/>
</dbReference>
<dbReference type="EMBL" id="CALSGD010001620">
    <property type="protein sequence ID" value="CAH7399918.1"/>
    <property type="molecule type" value="Genomic_DNA"/>
</dbReference>
<evidence type="ECO:0000256" key="2">
    <source>
        <dbReference type="ARBA" id="ARBA00006991"/>
    </source>
</evidence>
<keyword evidence="16" id="KW-1185">Reference proteome</keyword>
<evidence type="ECO:0000256" key="5">
    <source>
        <dbReference type="ARBA" id="ARBA00022771"/>
    </source>
</evidence>
<feature type="domain" description="C2H2-type" evidence="13">
    <location>
        <begin position="465"/>
        <end position="487"/>
    </location>
</feature>
<dbReference type="PANTHER" id="PTHR16515">
    <property type="entry name" value="PR DOMAIN ZINC FINGER PROTEIN"/>
    <property type="match status" value="1"/>
</dbReference>
<accession>A0AAV0AA82</accession>
<dbReference type="InterPro" id="IPR013087">
    <property type="entry name" value="Znf_C2H2_type"/>
</dbReference>
<dbReference type="GeneID" id="127239014"/>
<dbReference type="PROSITE" id="PS50157">
    <property type="entry name" value="ZINC_FINGER_C2H2_2"/>
    <property type="match status" value="7"/>
</dbReference>
<feature type="domain" description="SCAN box" evidence="14">
    <location>
        <begin position="48"/>
        <end position="130"/>
    </location>
</feature>
<dbReference type="InterPro" id="IPR038269">
    <property type="entry name" value="SCAN_sf"/>
</dbReference>
<dbReference type="FunFam" id="1.10.4020.10:FF:000001">
    <property type="entry name" value="zinc finger protein 263 isoform X1"/>
    <property type="match status" value="1"/>
</dbReference>
<dbReference type="CTD" id="342945"/>
<evidence type="ECO:0000256" key="8">
    <source>
        <dbReference type="ARBA" id="ARBA00023125"/>
    </source>
</evidence>
<keyword evidence="7" id="KW-0805">Transcription regulation</keyword>
<dbReference type="GO" id="GO:0010468">
    <property type="term" value="P:regulation of gene expression"/>
    <property type="evidence" value="ECO:0007669"/>
    <property type="project" value="TreeGrafter"/>
</dbReference>
<evidence type="ECO:0000256" key="6">
    <source>
        <dbReference type="ARBA" id="ARBA00022833"/>
    </source>
</evidence>
<dbReference type="PANTHER" id="PTHR16515:SF57">
    <property type="entry name" value="ZINC FINGER PROTEIN 154-LIKE"/>
    <property type="match status" value="1"/>
</dbReference>
<dbReference type="FunFam" id="3.30.160.60:FF:000631">
    <property type="entry name" value="zinc finger protein 189 isoform X2"/>
    <property type="match status" value="1"/>
</dbReference>
<protein>
    <submittedName>
        <fullName evidence="15">Zscan22 protein</fullName>
    </submittedName>
</protein>
<evidence type="ECO:0000259" key="14">
    <source>
        <dbReference type="PROSITE" id="PS50804"/>
    </source>
</evidence>
<evidence type="ECO:0000256" key="10">
    <source>
        <dbReference type="ARBA" id="ARBA00023242"/>
    </source>
</evidence>
<evidence type="ECO:0000256" key="3">
    <source>
        <dbReference type="ARBA" id="ARBA00022723"/>
    </source>
</evidence>
<feature type="domain" description="C2H2-type" evidence="13">
    <location>
        <begin position="409"/>
        <end position="436"/>
    </location>
</feature>
<feature type="domain" description="C2H2-type" evidence="13">
    <location>
        <begin position="325"/>
        <end position="352"/>
    </location>
</feature>
<evidence type="ECO:0000256" key="11">
    <source>
        <dbReference type="PROSITE-ProRule" id="PRU00042"/>
    </source>
</evidence>
<keyword evidence="8" id="KW-0238">DNA-binding</keyword>
<evidence type="ECO:0000256" key="7">
    <source>
        <dbReference type="ARBA" id="ARBA00023015"/>
    </source>
</evidence>
<feature type="domain" description="C2H2-type" evidence="13">
    <location>
        <begin position="353"/>
        <end position="380"/>
    </location>
</feature>
<dbReference type="InterPro" id="IPR036236">
    <property type="entry name" value="Znf_C2H2_sf"/>
</dbReference>
<evidence type="ECO:0000259" key="13">
    <source>
        <dbReference type="PROSITE" id="PS50157"/>
    </source>
</evidence>
<sequence length="492" mass="54962">MAIPTGQSPVLWEQDSFLRVKVKEEEEASLSHSQGSSPSSAAHPEAARLRFRHFRYEEASCPHQALAQLRELCCQWLKPESSSKEQMLELLVLEQFLGALPPEIQAWVGAQCPKSGKEAAVLVEALTQLLDKRGWGPGEEHEEAVCKQSGTHELQPPDMATETLTAVSPKSTIAHTCKPESSSESQPDFLGALWMKSGAQEMDFRKDLALLHMDALKDQPDHESEVSGNSSNVWANFPSQDKASSAEKFDPSYNYGTVPSDVYSGKKLPKYGERMRTFQNASALEAHQKSPSQKMPYACIECGKAFSRSTHLAQHQVVHTGAKPHACKECGKAFRRATHLTQHQRIHTGEKPYKCDECGKTFSRSTHLTQHQRVHTGERPYECDMCGKAFSQSTHLTQHQRIHTGEKPYRCEVCGRAFSDCSALVRHLRIHSGEKPYQCKECPKAFAQSSSLIEHQRTHTGEKPYKCSDCGKAFSRSSALMVHLKIHITVLQ</sequence>
<keyword evidence="4" id="KW-0677">Repeat</keyword>
<dbReference type="SMART" id="SM00355">
    <property type="entry name" value="ZnF_C2H2"/>
    <property type="match status" value="7"/>
</dbReference>
<dbReference type="Gene3D" id="3.30.160.60">
    <property type="entry name" value="Classic Zinc Finger"/>
    <property type="match status" value="7"/>
</dbReference>
<evidence type="ECO:0000256" key="9">
    <source>
        <dbReference type="ARBA" id="ARBA00023163"/>
    </source>
</evidence>
<dbReference type="PROSITE" id="PS00028">
    <property type="entry name" value="ZINC_FINGER_C2H2_1"/>
    <property type="match status" value="7"/>
</dbReference>
<evidence type="ECO:0000313" key="15">
    <source>
        <dbReference type="EMBL" id="CAH7399918.1"/>
    </source>
</evidence>
<dbReference type="PROSITE" id="PS50804">
    <property type="entry name" value="SCAN_BOX"/>
    <property type="match status" value="1"/>
</dbReference>
<comment type="caution">
    <text evidence="15">The sequence shown here is derived from an EMBL/GenBank/DDBJ whole genome shotgun (WGS) entry which is preliminary data.</text>
</comment>
<dbReference type="SUPFAM" id="SSF57667">
    <property type="entry name" value="beta-beta-alpha zinc fingers"/>
    <property type="match status" value="4"/>
</dbReference>
<dbReference type="GO" id="GO:0008270">
    <property type="term" value="F:zinc ion binding"/>
    <property type="evidence" value="ECO:0007669"/>
    <property type="project" value="UniProtKB-KW"/>
</dbReference>
<comment type="subcellular location">
    <subcellularLocation>
        <location evidence="1 12">Nucleus</location>
    </subcellularLocation>
</comment>
<keyword evidence="6" id="KW-0862">Zinc</keyword>
<keyword evidence="10 12" id="KW-0539">Nucleus</keyword>
<dbReference type="Proteomes" id="UP001152836">
    <property type="component" value="Unassembled WGS sequence"/>
</dbReference>
<dbReference type="InterPro" id="IPR003309">
    <property type="entry name" value="SCAN_dom"/>
</dbReference>
<evidence type="ECO:0000256" key="4">
    <source>
        <dbReference type="ARBA" id="ARBA00022737"/>
    </source>
</evidence>
<evidence type="ECO:0000256" key="1">
    <source>
        <dbReference type="ARBA" id="ARBA00004123"/>
    </source>
</evidence>
<feature type="domain" description="C2H2-type" evidence="13">
    <location>
        <begin position="381"/>
        <end position="408"/>
    </location>
</feature>
<dbReference type="KEGG" id="prob:127239014"/>
<dbReference type="FunFam" id="3.30.160.60:FF:000295">
    <property type="entry name" value="zinc finger protein 19"/>
    <property type="match status" value="1"/>
</dbReference>
<dbReference type="Pfam" id="PF00096">
    <property type="entry name" value="zf-C2H2"/>
    <property type="match status" value="7"/>
</dbReference>
<dbReference type="RefSeq" id="XP_051063767.1">
    <property type="nucleotide sequence ID" value="XM_051207810.1"/>
</dbReference>
<dbReference type="SMART" id="SM00431">
    <property type="entry name" value="SCAN"/>
    <property type="match status" value="1"/>
</dbReference>
<dbReference type="FunFam" id="3.30.160.60:FF:000206">
    <property type="entry name" value="zinc finger protein 202 isoform X1"/>
    <property type="match status" value="1"/>
</dbReference>
<dbReference type="FunFam" id="3.30.160.60:FF:002343">
    <property type="entry name" value="Zinc finger protein 33A"/>
    <property type="match status" value="1"/>
</dbReference>
<dbReference type="Pfam" id="PF02023">
    <property type="entry name" value="SCAN"/>
    <property type="match status" value="1"/>
</dbReference>
<dbReference type="InterPro" id="IPR050331">
    <property type="entry name" value="Zinc_finger"/>
</dbReference>
<evidence type="ECO:0000256" key="12">
    <source>
        <dbReference type="PROSITE-ProRule" id="PRU00187"/>
    </source>
</evidence>
<dbReference type="FunFam" id="3.30.160.60:FF:002254">
    <property type="entry name" value="Zinc finger protein 540"/>
    <property type="match status" value="1"/>
</dbReference>
<keyword evidence="5 11" id="KW-0863">Zinc-finger</keyword>
<feature type="domain" description="C2H2-type" evidence="13">
    <location>
        <begin position="297"/>
        <end position="324"/>
    </location>
</feature>
<proteinExistence type="inferred from homology"/>
<dbReference type="GO" id="GO:0005634">
    <property type="term" value="C:nucleus"/>
    <property type="evidence" value="ECO:0007669"/>
    <property type="project" value="UniProtKB-SubCell"/>
</dbReference>
<organism evidence="15 16">
    <name type="scientific">Phodopus roborovskii</name>
    <name type="common">Roborovski's desert hamster</name>
    <name type="synonym">Cricetulus roborovskii</name>
    <dbReference type="NCBI Taxonomy" id="109678"/>
    <lineage>
        <taxon>Eukaryota</taxon>
        <taxon>Metazoa</taxon>
        <taxon>Chordata</taxon>
        <taxon>Craniata</taxon>
        <taxon>Vertebrata</taxon>
        <taxon>Euteleostomi</taxon>
        <taxon>Mammalia</taxon>
        <taxon>Eutheria</taxon>
        <taxon>Euarchontoglires</taxon>
        <taxon>Glires</taxon>
        <taxon>Rodentia</taxon>
        <taxon>Myomorpha</taxon>
        <taxon>Muroidea</taxon>
        <taxon>Cricetidae</taxon>
        <taxon>Cricetinae</taxon>
        <taxon>Phodopus</taxon>
    </lineage>
</organism>